<keyword evidence="2" id="KW-1185">Reference proteome</keyword>
<name>A0A7J8C2T0_ROUAE</name>
<sequence>MTFAARAPQEKTPESSLTLGTWFPWQRLWVFLARGWDSLWKRTLEPHLSFGWSPAVLWGLTRAPSGLAKPGWTSGAAQLSPVHVTDPRTPAVNGRHHVKPPRSEMVRVQGHNENHSAFEHVKRTYLVMWPFQGENNEEISCTFVPTFVFKPLCLVRFPCFDI</sequence>
<dbReference type="Proteomes" id="UP000593571">
    <property type="component" value="Unassembled WGS sequence"/>
</dbReference>
<comment type="caution">
    <text evidence="1">The sequence shown here is derived from an EMBL/GenBank/DDBJ whole genome shotgun (WGS) entry which is preliminary data.</text>
</comment>
<protein>
    <submittedName>
        <fullName evidence="1">Uncharacterized protein</fullName>
    </submittedName>
</protein>
<evidence type="ECO:0000313" key="1">
    <source>
        <dbReference type="EMBL" id="KAF6405148.1"/>
    </source>
</evidence>
<evidence type="ECO:0000313" key="2">
    <source>
        <dbReference type="Proteomes" id="UP000593571"/>
    </source>
</evidence>
<dbReference type="EMBL" id="JACASE010000015">
    <property type="protein sequence ID" value="KAF6405148.1"/>
    <property type="molecule type" value="Genomic_DNA"/>
</dbReference>
<proteinExistence type="predicted"/>
<reference evidence="1 2" key="1">
    <citation type="journal article" date="2020" name="Nature">
        <title>Six reference-quality genomes reveal evolution of bat adaptations.</title>
        <authorList>
            <person name="Jebb D."/>
            <person name="Huang Z."/>
            <person name="Pippel M."/>
            <person name="Hughes G.M."/>
            <person name="Lavrichenko K."/>
            <person name="Devanna P."/>
            <person name="Winkler S."/>
            <person name="Jermiin L.S."/>
            <person name="Skirmuntt E.C."/>
            <person name="Katzourakis A."/>
            <person name="Burkitt-Gray L."/>
            <person name="Ray D.A."/>
            <person name="Sullivan K.A.M."/>
            <person name="Roscito J.G."/>
            <person name="Kirilenko B.M."/>
            <person name="Davalos L.M."/>
            <person name="Corthals A.P."/>
            <person name="Power M.L."/>
            <person name="Jones G."/>
            <person name="Ransome R.D."/>
            <person name="Dechmann D.K.N."/>
            <person name="Locatelli A.G."/>
            <person name="Puechmaille S.J."/>
            <person name="Fedrigo O."/>
            <person name="Jarvis E.D."/>
            <person name="Hiller M."/>
            <person name="Vernes S.C."/>
            <person name="Myers E.W."/>
            <person name="Teeling E.C."/>
        </authorList>
    </citation>
    <scope>NUCLEOTIDE SEQUENCE [LARGE SCALE GENOMIC DNA]</scope>
    <source>
        <strain evidence="1">MRouAeg1</strain>
        <tissue evidence="1">Muscle</tissue>
    </source>
</reference>
<accession>A0A7J8C2T0</accession>
<dbReference type="AlphaFoldDB" id="A0A7J8C2T0"/>
<gene>
    <name evidence="1" type="ORF">HJG63_009458</name>
</gene>
<organism evidence="1 2">
    <name type="scientific">Rousettus aegyptiacus</name>
    <name type="common">Egyptian fruit bat</name>
    <name type="synonym">Pteropus aegyptiacus</name>
    <dbReference type="NCBI Taxonomy" id="9407"/>
    <lineage>
        <taxon>Eukaryota</taxon>
        <taxon>Metazoa</taxon>
        <taxon>Chordata</taxon>
        <taxon>Craniata</taxon>
        <taxon>Vertebrata</taxon>
        <taxon>Euteleostomi</taxon>
        <taxon>Mammalia</taxon>
        <taxon>Eutheria</taxon>
        <taxon>Laurasiatheria</taxon>
        <taxon>Chiroptera</taxon>
        <taxon>Yinpterochiroptera</taxon>
        <taxon>Pteropodoidea</taxon>
        <taxon>Pteropodidae</taxon>
        <taxon>Rousettinae</taxon>
        <taxon>Rousettus</taxon>
    </lineage>
</organism>